<reference evidence="1" key="1">
    <citation type="submission" date="2013-10" db="EMBL/GenBank/DDBJ databases">
        <title>Genomic analysis of the causative agents of coccidiosis in chickens.</title>
        <authorList>
            <person name="Reid A.J."/>
            <person name="Blake D."/>
            <person name="Billington K."/>
            <person name="Browne H."/>
            <person name="Dunn M."/>
            <person name="Hung S."/>
            <person name="Kawahara F."/>
            <person name="Miranda-Saavedra D."/>
            <person name="Mourier T."/>
            <person name="Nagra H."/>
            <person name="Otto T.D."/>
            <person name="Rawlings N."/>
            <person name="Sanchez A."/>
            <person name="Sanders M."/>
            <person name="Subramaniam C."/>
            <person name="Tay Y."/>
            <person name="Dear P."/>
            <person name="Doerig C."/>
            <person name="Gruber A."/>
            <person name="Parkinson J."/>
            <person name="Shirley M."/>
            <person name="Wan K.L."/>
            <person name="Berriman M."/>
            <person name="Tomley F."/>
            <person name="Pain A."/>
        </authorList>
    </citation>
    <scope>NUCLEOTIDE SEQUENCE [LARGE SCALE GENOMIC DNA]</scope>
    <source>
        <strain evidence="1">Weybridge</strain>
    </source>
</reference>
<evidence type="ECO:0000313" key="2">
    <source>
        <dbReference type="Proteomes" id="UP000030763"/>
    </source>
</evidence>
<dbReference type="VEuPathDB" id="ToxoDB:EMWEY_00059990"/>
<protein>
    <submittedName>
        <fullName evidence="1">Uncharacterized protein</fullName>
    </submittedName>
</protein>
<organism evidence="1 2">
    <name type="scientific">Eimeria maxima</name>
    <name type="common">Coccidian parasite</name>
    <dbReference type="NCBI Taxonomy" id="5804"/>
    <lineage>
        <taxon>Eukaryota</taxon>
        <taxon>Sar</taxon>
        <taxon>Alveolata</taxon>
        <taxon>Apicomplexa</taxon>
        <taxon>Conoidasida</taxon>
        <taxon>Coccidia</taxon>
        <taxon>Eucoccidiorida</taxon>
        <taxon>Eimeriorina</taxon>
        <taxon>Eimeriidae</taxon>
        <taxon>Eimeria</taxon>
    </lineage>
</organism>
<dbReference type="AlphaFoldDB" id="U6MAN2"/>
<accession>U6MAN2</accession>
<feature type="non-terminal residue" evidence="1">
    <location>
        <position position="1"/>
    </location>
</feature>
<gene>
    <name evidence="1" type="ORF">EMWEY_00059990</name>
</gene>
<evidence type="ECO:0000313" key="1">
    <source>
        <dbReference type="EMBL" id="CDJ60108.1"/>
    </source>
</evidence>
<dbReference type="GeneID" id="25339985"/>
<sequence>LAASVPAGVEFVIAPDLKAAAVNRCGPVEQLDSCKVL</sequence>
<proteinExistence type="predicted"/>
<dbReference type="Proteomes" id="UP000030763">
    <property type="component" value="Unassembled WGS sequence"/>
</dbReference>
<reference evidence="1" key="2">
    <citation type="submission" date="2013-10" db="EMBL/GenBank/DDBJ databases">
        <authorList>
            <person name="Aslett M."/>
        </authorList>
    </citation>
    <scope>NUCLEOTIDE SEQUENCE [LARGE SCALE GENOMIC DNA]</scope>
    <source>
        <strain evidence="1">Weybridge</strain>
    </source>
</reference>
<dbReference type="RefSeq" id="XP_013336753.1">
    <property type="nucleotide sequence ID" value="XM_013481299.1"/>
</dbReference>
<keyword evidence="2" id="KW-1185">Reference proteome</keyword>
<dbReference type="EMBL" id="HG721318">
    <property type="protein sequence ID" value="CDJ60108.1"/>
    <property type="molecule type" value="Genomic_DNA"/>
</dbReference>
<name>U6MAN2_EIMMA</name>